<dbReference type="Proteomes" id="UP000198963">
    <property type="component" value="Chromosome I"/>
</dbReference>
<reference evidence="2 3" key="1">
    <citation type="submission" date="2016-10" db="EMBL/GenBank/DDBJ databases">
        <authorList>
            <person name="Varghese N."/>
            <person name="Submissions S."/>
        </authorList>
    </citation>
    <scope>NUCLEOTIDE SEQUENCE [LARGE SCALE GENOMIC DNA]</scope>
    <source>
        <strain evidence="2 3">RHA_55</strain>
    </source>
</reference>
<proteinExistence type="predicted"/>
<feature type="transmembrane region" description="Helical" evidence="1">
    <location>
        <begin position="105"/>
        <end position="125"/>
    </location>
</feature>
<dbReference type="EMBL" id="LT629774">
    <property type="protein sequence ID" value="SDS02061.1"/>
    <property type="molecule type" value="Genomic_DNA"/>
</dbReference>
<protein>
    <submittedName>
        <fullName evidence="2">Uncharacterized protein</fullName>
    </submittedName>
</protein>
<feature type="transmembrane region" description="Helical" evidence="1">
    <location>
        <begin position="44"/>
        <end position="67"/>
    </location>
</feature>
<evidence type="ECO:0000313" key="3">
    <source>
        <dbReference type="Proteomes" id="UP000198963"/>
    </source>
</evidence>
<feature type="transmembrane region" description="Helical" evidence="1">
    <location>
        <begin position="131"/>
        <end position="152"/>
    </location>
</feature>
<dbReference type="AlphaFoldDB" id="A0A1H1NSV2"/>
<feature type="transmembrane region" description="Helical" evidence="1">
    <location>
        <begin position="20"/>
        <end position="38"/>
    </location>
</feature>
<dbReference type="STRING" id="1249933.SAMN04489797_0686"/>
<dbReference type="RefSeq" id="WP_092444275.1">
    <property type="nucleotide sequence ID" value="NZ_JBLXAG010000015.1"/>
</dbReference>
<accession>A0A1H1NSV2</accession>
<keyword evidence="1" id="KW-1133">Transmembrane helix</keyword>
<organism evidence="2 3">
    <name type="scientific">Winogradskyella sediminis</name>
    <dbReference type="NCBI Taxonomy" id="1382466"/>
    <lineage>
        <taxon>Bacteria</taxon>
        <taxon>Pseudomonadati</taxon>
        <taxon>Bacteroidota</taxon>
        <taxon>Flavobacteriia</taxon>
        <taxon>Flavobacteriales</taxon>
        <taxon>Flavobacteriaceae</taxon>
        <taxon>Winogradskyella</taxon>
    </lineage>
</organism>
<name>A0A1H1NSV2_9FLAO</name>
<gene>
    <name evidence="2" type="ORF">SAMN04489797_0686</name>
</gene>
<keyword evidence="3" id="KW-1185">Reference proteome</keyword>
<keyword evidence="1" id="KW-0812">Transmembrane</keyword>
<keyword evidence="1" id="KW-0472">Membrane</keyword>
<evidence type="ECO:0000256" key="1">
    <source>
        <dbReference type="SAM" id="Phobius"/>
    </source>
</evidence>
<sequence>MDILKTAIDWAKAELFSTPFFVLFGLVFVAASIGFWQLGKTEMARAYIIPTLVAGLLLITIGIGLFYTNKSRISQFETDFHTDASAFVASETARAEATLKEYNTIVFKAIPVIIIVAALFIIFINTPMWRAISITTIAMLVVILLVDGTAYARMEAYHKTLKLVNSERHLKV</sequence>
<evidence type="ECO:0000313" key="2">
    <source>
        <dbReference type="EMBL" id="SDS02061.1"/>
    </source>
</evidence>